<protein>
    <recommendedName>
        <fullName evidence="3">Reverse transcriptase</fullName>
    </recommendedName>
</protein>
<evidence type="ECO:0008006" key="3">
    <source>
        <dbReference type="Google" id="ProtNLM"/>
    </source>
</evidence>
<organism evidence="1 2">
    <name type="scientific">Sesamum angolense</name>
    <dbReference type="NCBI Taxonomy" id="2727404"/>
    <lineage>
        <taxon>Eukaryota</taxon>
        <taxon>Viridiplantae</taxon>
        <taxon>Streptophyta</taxon>
        <taxon>Embryophyta</taxon>
        <taxon>Tracheophyta</taxon>
        <taxon>Spermatophyta</taxon>
        <taxon>Magnoliopsida</taxon>
        <taxon>eudicotyledons</taxon>
        <taxon>Gunneridae</taxon>
        <taxon>Pentapetalae</taxon>
        <taxon>asterids</taxon>
        <taxon>lamiids</taxon>
        <taxon>Lamiales</taxon>
        <taxon>Pedaliaceae</taxon>
        <taxon>Sesamum</taxon>
    </lineage>
</organism>
<evidence type="ECO:0000313" key="1">
    <source>
        <dbReference type="EMBL" id="KAK4410300.1"/>
    </source>
</evidence>
<evidence type="ECO:0000313" key="2">
    <source>
        <dbReference type="Proteomes" id="UP001289374"/>
    </source>
</evidence>
<reference evidence="1" key="1">
    <citation type="submission" date="2020-06" db="EMBL/GenBank/DDBJ databases">
        <authorList>
            <person name="Li T."/>
            <person name="Hu X."/>
            <person name="Zhang T."/>
            <person name="Song X."/>
            <person name="Zhang H."/>
            <person name="Dai N."/>
            <person name="Sheng W."/>
            <person name="Hou X."/>
            <person name="Wei L."/>
        </authorList>
    </citation>
    <scope>NUCLEOTIDE SEQUENCE</scope>
    <source>
        <strain evidence="1">K16</strain>
        <tissue evidence="1">Leaf</tissue>
    </source>
</reference>
<name>A0AAE2C6B4_9LAMI</name>
<dbReference type="Proteomes" id="UP001289374">
    <property type="component" value="Unassembled WGS sequence"/>
</dbReference>
<accession>A0AAE2C6B4</accession>
<keyword evidence="2" id="KW-1185">Reference proteome</keyword>
<comment type="caution">
    <text evidence="1">The sequence shown here is derived from an EMBL/GenBank/DDBJ whole genome shotgun (WGS) entry which is preliminary data.</text>
</comment>
<sequence>MGRPLPLGHECEEVIRYAWESSKADVPPATTRHQIQASCLGLLQWNREKFGNIRRQSQVINDKLCVLYHGDINAASKTEIEQVKDTLEELVSKKKVMWKQQAKDLGHTEGDQNTNFFHAKGNERRITKEITKIKDDQGREVVETNDISRVIIEYFGSLFCSTKPSNESMEEVLARVECRVTETMKEELIWSYTSEGITQALKQMHPLKSPSLNAFVPSYLITDNVLIAYELNHFLHHKNWGQNRHVSLKLDVGRAYDRVEWCFVERVQIKLEVLSNLISKAKNEALIEGSSLKRSAGGWSSLESRGWDTKVAALITVDSDWNEALVQTEFSPPEANNILSIKFQGGLIRHDLGDSFGIRKPRFAWRNTKTGVMYYSRAASRDSSG</sequence>
<dbReference type="EMBL" id="JACGWL010000001">
    <property type="protein sequence ID" value="KAK4410300.1"/>
    <property type="molecule type" value="Genomic_DNA"/>
</dbReference>
<dbReference type="AlphaFoldDB" id="A0AAE2C6B4"/>
<gene>
    <name evidence="1" type="ORF">Sango_0103000</name>
</gene>
<proteinExistence type="predicted"/>
<reference evidence="1" key="2">
    <citation type="journal article" date="2024" name="Plant">
        <title>Genomic evolution and insights into agronomic trait innovations of Sesamum species.</title>
        <authorList>
            <person name="Miao H."/>
            <person name="Wang L."/>
            <person name="Qu L."/>
            <person name="Liu H."/>
            <person name="Sun Y."/>
            <person name="Le M."/>
            <person name="Wang Q."/>
            <person name="Wei S."/>
            <person name="Zheng Y."/>
            <person name="Lin W."/>
            <person name="Duan Y."/>
            <person name="Cao H."/>
            <person name="Xiong S."/>
            <person name="Wang X."/>
            <person name="Wei L."/>
            <person name="Li C."/>
            <person name="Ma Q."/>
            <person name="Ju M."/>
            <person name="Zhao R."/>
            <person name="Li G."/>
            <person name="Mu C."/>
            <person name="Tian Q."/>
            <person name="Mei H."/>
            <person name="Zhang T."/>
            <person name="Gao T."/>
            <person name="Zhang H."/>
        </authorList>
    </citation>
    <scope>NUCLEOTIDE SEQUENCE</scope>
    <source>
        <strain evidence="1">K16</strain>
    </source>
</reference>